<evidence type="ECO:0000256" key="7">
    <source>
        <dbReference type="ARBA" id="ARBA00022824"/>
    </source>
</evidence>
<evidence type="ECO:0000256" key="5">
    <source>
        <dbReference type="ARBA" id="ARBA00022617"/>
    </source>
</evidence>
<keyword evidence="8" id="KW-0492">Microsome</keyword>
<dbReference type="HOGENOM" id="CLU_168510_0_0_1"/>
<evidence type="ECO:0000256" key="12">
    <source>
        <dbReference type="ARBA" id="ARBA00023136"/>
    </source>
</evidence>
<dbReference type="GO" id="GO:0005789">
    <property type="term" value="C:endoplasmic reticulum membrane"/>
    <property type="evidence" value="ECO:0007669"/>
    <property type="project" value="UniProtKB-SubCell"/>
</dbReference>
<proteinExistence type="inferred from homology"/>
<keyword evidence="5" id="KW-0349">Heme</keyword>
<dbReference type="GO" id="GO:0016705">
    <property type="term" value="F:oxidoreductase activity, acting on paired donors, with incorporation or reduction of molecular oxygen"/>
    <property type="evidence" value="ECO:0007669"/>
    <property type="project" value="InterPro"/>
</dbReference>
<dbReference type="PANTHER" id="PTHR24292">
    <property type="entry name" value="CYTOCHROME P450"/>
    <property type="match status" value="1"/>
</dbReference>
<dbReference type="GO" id="GO:0005506">
    <property type="term" value="F:iron ion binding"/>
    <property type="evidence" value="ECO:0007669"/>
    <property type="project" value="InterPro"/>
</dbReference>
<evidence type="ECO:0000256" key="3">
    <source>
        <dbReference type="ARBA" id="ARBA00004586"/>
    </source>
</evidence>
<comment type="subcellular location">
    <subcellularLocation>
        <location evidence="3">Endoplasmic reticulum membrane</location>
    </subcellularLocation>
    <subcellularLocation>
        <location evidence="2">Microsome membrane</location>
    </subcellularLocation>
</comment>
<accession>E9JBE4</accession>
<evidence type="ECO:0000256" key="1">
    <source>
        <dbReference type="ARBA" id="ARBA00001971"/>
    </source>
</evidence>
<organism>
    <name type="scientific">Solenopsis invicta</name>
    <name type="common">Red imported fire ant</name>
    <name type="synonym">Solenopsis wagneri</name>
    <dbReference type="NCBI Taxonomy" id="13686"/>
    <lineage>
        <taxon>Eukaryota</taxon>
        <taxon>Metazoa</taxon>
        <taxon>Ecdysozoa</taxon>
        <taxon>Arthropoda</taxon>
        <taxon>Hexapoda</taxon>
        <taxon>Insecta</taxon>
        <taxon>Pterygota</taxon>
        <taxon>Neoptera</taxon>
        <taxon>Endopterygota</taxon>
        <taxon>Hymenoptera</taxon>
        <taxon>Apocrita</taxon>
        <taxon>Aculeata</taxon>
        <taxon>Formicoidea</taxon>
        <taxon>Formicidae</taxon>
        <taxon>Myrmicinae</taxon>
        <taxon>Solenopsis</taxon>
    </lineage>
</organism>
<keyword evidence="9" id="KW-0560">Oxidoreductase</keyword>
<feature type="non-terminal residue" evidence="13">
    <location>
        <position position="117"/>
    </location>
</feature>
<keyword evidence="11" id="KW-0503">Monooxygenase</keyword>
<keyword evidence="12" id="KW-0472">Membrane</keyword>
<gene>
    <name evidence="13" type="ORF">SINV_04649</name>
</gene>
<evidence type="ECO:0000256" key="2">
    <source>
        <dbReference type="ARBA" id="ARBA00004524"/>
    </source>
</evidence>
<dbReference type="Gene3D" id="1.10.630.10">
    <property type="entry name" value="Cytochrome P450"/>
    <property type="match status" value="1"/>
</dbReference>
<evidence type="ECO:0000256" key="4">
    <source>
        <dbReference type="ARBA" id="ARBA00010617"/>
    </source>
</evidence>
<comment type="similarity">
    <text evidence="4">Belongs to the cytochrome P450 family.</text>
</comment>
<evidence type="ECO:0008006" key="14">
    <source>
        <dbReference type="Google" id="ProtNLM"/>
    </source>
</evidence>
<evidence type="ECO:0000256" key="11">
    <source>
        <dbReference type="ARBA" id="ARBA00023033"/>
    </source>
</evidence>
<dbReference type="SUPFAM" id="SSF48264">
    <property type="entry name" value="Cytochrome P450"/>
    <property type="match status" value="1"/>
</dbReference>
<evidence type="ECO:0000313" key="13">
    <source>
        <dbReference type="EMBL" id="EFZ09859.1"/>
    </source>
</evidence>
<keyword evidence="6" id="KW-0479">Metal-binding</keyword>
<keyword evidence="10" id="KW-0408">Iron</keyword>
<dbReference type="AlphaFoldDB" id="E9JBE4"/>
<reference evidence="13" key="1">
    <citation type="journal article" date="2011" name="Proc. Natl. Acad. Sci. U.S.A.">
        <title>The genome of the fire ant Solenopsis invicta.</title>
        <authorList>
            <person name="Wurm Y."/>
            <person name="Wang J."/>
            <person name="Riba-Grognuz O."/>
            <person name="Corona M."/>
            <person name="Nygaard S."/>
            <person name="Hunt B.G."/>
            <person name="Ingram K.K."/>
            <person name="Falquet L."/>
            <person name="Nipitwattanaphon M."/>
            <person name="Gotzek D."/>
            <person name="Dijkstra M.B."/>
            <person name="Oettler J."/>
            <person name="Comtesse F."/>
            <person name="Shih C.J."/>
            <person name="Wu W.J."/>
            <person name="Yang C.C."/>
            <person name="Thomas J."/>
            <person name="Beaudoing E."/>
            <person name="Pradervand S."/>
            <person name="Flegel V."/>
            <person name="Cook E.D."/>
            <person name="Fabbretti R."/>
            <person name="Stockinger H."/>
            <person name="Long L."/>
            <person name="Farmerie W.G."/>
            <person name="Oakey J."/>
            <person name="Boomsma J.J."/>
            <person name="Pamilo P."/>
            <person name="Yi S.V."/>
            <person name="Heinze J."/>
            <person name="Goodisman M.A."/>
            <person name="Farinelli L."/>
            <person name="Harshman K."/>
            <person name="Hulo N."/>
            <person name="Cerutti L."/>
            <person name="Xenarios I."/>
            <person name="Shoemaker D."/>
            <person name="Keller L."/>
        </authorList>
    </citation>
    <scope>NUCLEOTIDE SEQUENCE [LARGE SCALE GENOMIC DNA]</scope>
</reference>
<evidence type="ECO:0000256" key="6">
    <source>
        <dbReference type="ARBA" id="ARBA00022723"/>
    </source>
</evidence>
<dbReference type="GO" id="GO:0020037">
    <property type="term" value="F:heme binding"/>
    <property type="evidence" value="ECO:0007669"/>
    <property type="project" value="InterPro"/>
</dbReference>
<dbReference type="EMBL" id="GL771026">
    <property type="protein sequence ID" value="EFZ09859.1"/>
    <property type="molecule type" value="Genomic_DNA"/>
</dbReference>
<name>E9JBE4_SOLIN</name>
<dbReference type="PANTHER" id="PTHR24292:SF54">
    <property type="entry name" value="CYP9F3-RELATED"/>
    <property type="match status" value="1"/>
</dbReference>
<evidence type="ECO:0000256" key="9">
    <source>
        <dbReference type="ARBA" id="ARBA00023002"/>
    </source>
</evidence>
<dbReference type="GO" id="GO:0004497">
    <property type="term" value="F:monooxygenase activity"/>
    <property type="evidence" value="ECO:0007669"/>
    <property type="project" value="UniProtKB-KW"/>
</dbReference>
<dbReference type="InterPro" id="IPR050476">
    <property type="entry name" value="Insect_CytP450_Detox"/>
</dbReference>
<keyword evidence="7" id="KW-0256">Endoplasmic reticulum</keyword>
<evidence type="ECO:0000256" key="10">
    <source>
        <dbReference type="ARBA" id="ARBA00023004"/>
    </source>
</evidence>
<dbReference type="InterPro" id="IPR036396">
    <property type="entry name" value="Cyt_P450_sf"/>
</dbReference>
<protein>
    <recommendedName>
        <fullName evidence="14">Cytochrome P450</fullName>
    </recommendedName>
</protein>
<comment type="cofactor">
    <cofactor evidence="1">
        <name>heme</name>
        <dbReference type="ChEBI" id="CHEBI:30413"/>
    </cofactor>
</comment>
<evidence type="ECO:0000256" key="8">
    <source>
        <dbReference type="ARBA" id="ARBA00022848"/>
    </source>
</evidence>
<sequence length="117" mass="13737">MQMDVPYYLFLLYLKRRALIKDLSTGEVFQNALVKYKACGIFGMYVFFKPTLIITKPHIIQTVLTTEFKCFQDRGVFCDEKVDPLSTHLFSMSAQKWRNLQNKLTPYFNCISTFIKS</sequence>